<keyword evidence="4" id="KW-1185">Reference proteome</keyword>
<evidence type="ECO:0000313" key="3">
    <source>
        <dbReference type="EMBL" id="KFA62214.1"/>
    </source>
</evidence>
<dbReference type="PANTHER" id="PTHR42342:SF1">
    <property type="entry name" value="STATIONARY PHASE PROTEIN 5"/>
    <property type="match status" value="1"/>
</dbReference>
<dbReference type="PANTHER" id="PTHR42342">
    <property type="entry name" value="STATIONARY PHASE PROTEIN 5"/>
    <property type="match status" value="1"/>
</dbReference>
<dbReference type="Proteomes" id="UP000028524">
    <property type="component" value="Unassembled WGS sequence"/>
</dbReference>
<feature type="signal peptide" evidence="2">
    <location>
        <begin position="1"/>
        <end position="21"/>
    </location>
</feature>
<evidence type="ECO:0000313" key="4">
    <source>
        <dbReference type="Proteomes" id="UP000028524"/>
    </source>
</evidence>
<proteinExistence type="predicted"/>
<feature type="chain" id="PRO_5001779143" description="Casein kinase II beta 2 subunit" evidence="2">
    <location>
        <begin position="22"/>
        <end position="439"/>
    </location>
</feature>
<evidence type="ECO:0000256" key="1">
    <source>
        <dbReference type="SAM" id="MobiDB-lite"/>
    </source>
</evidence>
<feature type="compositionally biased region" description="Polar residues" evidence="1">
    <location>
        <begin position="103"/>
        <end position="126"/>
    </location>
</feature>
<feature type="region of interest" description="Disordered" evidence="1">
    <location>
        <begin position="98"/>
        <end position="129"/>
    </location>
</feature>
<sequence>MAAVEALWAPMALRFIRVAVANTTKVVRTKLASTTKTIQGSVPQAVRSGYTGRQPVHPTALLRQQKRPARWFSSATARNVEHVVRRFISSEGAAAKSSRFDRSNGTLSRRVAQSSGRAPFSSTLRPNLTGGAFPRSAGGYSLGGNARYFSHTPAAPAQVVQNVSQAMRAFFLSGQKLRYDGLGSRGERQYRAVSDLEDKAMATFQAVSHRTPGGFIDFHLSPTVTAVGPLAAAAAAMTRSLDSSFNESGNSASLNTEGFLPGLSADFDRALKDLTAVYADIQRLSVLGDLPVVLQGSNILRVRFPGVDAQTIERLCDDIGIQRGVVGQDADFDDAPGVAMALQFPCAPGSDKTVTSPGGSARSLGSHEYEDMSVLSDDSFVRDAMMDEMAENPWMDGPDEYASTVASKISRQTSSEDFEGLEGIYRFLEECDRAQGKVQ</sequence>
<organism evidence="3 4">
    <name type="scientific">Stachybotrys chlorohalonatus (strain IBT 40285)</name>
    <dbReference type="NCBI Taxonomy" id="1283841"/>
    <lineage>
        <taxon>Eukaryota</taxon>
        <taxon>Fungi</taxon>
        <taxon>Dikarya</taxon>
        <taxon>Ascomycota</taxon>
        <taxon>Pezizomycotina</taxon>
        <taxon>Sordariomycetes</taxon>
        <taxon>Hypocreomycetidae</taxon>
        <taxon>Hypocreales</taxon>
        <taxon>Stachybotryaceae</taxon>
        <taxon>Stachybotrys</taxon>
    </lineage>
</organism>
<keyword evidence="2" id="KW-0732">Signal</keyword>
<dbReference type="InParanoid" id="A0A084QE29"/>
<protein>
    <recommendedName>
        <fullName evidence="5">Casein kinase II beta 2 subunit</fullName>
    </recommendedName>
</protein>
<dbReference type="GO" id="GO:0043248">
    <property type="term" value="P:proteasome assembly"/>
    <property type="evidence" value="ECO:0007669"/>
    <property type="project" value="TreeGrafter"/>
</dbReference>
<dbReference type="HOGENOM" id="CLU_035164_0_0_1"/>
<dbReference type="EMBL" id="KL660811">
    <property type="protein sequence ID" value="KFA62214.1"/>
    <property type="molecule type" value="Genomic_DNA"/>
</dbReference>
<dbReference type="InterPro" id="IPR038816">
    <property type="entry name" value="Stationary_phase_5"/>
</dbReference>
<reference evidence="3 4" key="1">
    <citation type="journal article" date="2014" name="BMC Genomics">
        <title>Comparative genome sequencing reveals chemotype-specific gene clusters in the toxigenic black mold Stachybotrys.</title>
        <authorList>
            <person name="Semeiks J."/>
            <person name="Borek D."/>
            <person name="Otwinowski Z."/>
            <person name="Grishin N.V."/>
        </authorList>
    </citation>
    <scope>NUCLEOTIDE SEQUENCE [LARGE SCALE GENOMIC DNA]</scope>
    <source>
        <strain evidence="3 4">IBT 40285</strain>
    </source>
</reference>
<name>A0A084QE29_STAC4</name>
<dbReference type="STRING" id="1283841.A0A084QE29"/>
<accession>A0A084QE29</accession>
<evidence type="ECO:0008006" key="5">
    <source>
        <dbReference type="Google" id="ProtNLM"/>
    </source>
</evidence>
<dbReference type="OrthoDB" id="5415241at2759"/>
<dbReference type="OMA" id="KGRWYTT"/>
<evidence type="ECO:0000256" key="2">
    <source>
        <dbReference type="SAM" id="SignalP"/>
    </source>
</evidence>
<dbReference type="AlphaFoldDB" id="A0A084QE29"/>
<dbReference type="GO" id="GO:0070628">
    <property type="term" value="F:proteasome binding"/>
    <property type="evidence" value="ECO:0007669"/>
    <property type="project" value="InterPro"/>
</dbReference>
<gene>
    <name evidence="3" type="ORF">S40285_08168</name>
</gene>